<dbReference type="EMBL" id="CP036259">
    <property type="protein sequence ID" value="QDR79351.1"/>
    <property type="molecule type" value="Genomic_DNA"/>
</dbReference>
<keyword evidence="2" id="KW-1185">Reference proteome</keyword>
<dbReference type="AlphaFoldDB" id="A0A517DPR7"/>
<protein>
    <submittedName>
        <fullName evidence="1">Winged helix DNA-binding domain protein</fullName>
    </submittedName>
</protein>
<dbReference type="OrthoDB" id="9787207at2"/>
<evidence type="ECO:0000313" key="2">
    <source>
        <dbReference type="Proteomes" id="UP000320776"/>
    </source>
</evidence>
<sequence length="402" mass="47193">MRLSASHQPVQLTKEQARRFVLAHQGLWPPCRWAGKQGILSYIRRVGCIQFDPLSIVGYNQELVLQARVAEFRPSLLQELLYQDRSLIDGWDKNMSIYCTEDWPYFARNREHAFHSPRNSSELELFLPQVRNEIEKRGPLSSADLNYDQIIDWSWAPTRIARAALETLYFRGELIIHHKARTRKIYDLASRQLPRVLLQSPDPNKTEQQYHDWYITRRIGSIGLLWNKSGDAWLGISGIKSSARSEALQRLLMQGRIIELAVAGIKPVLYMRREDSYCLDSVLHQSEQECQASILAPLDNLLWERQLVQALFNFDYRWEVYKPADKRLYGYYVLPVLYGDQFIARFEPAIDKQSRTLVIKNWWWEPDVQQSEPMRAEIRRCLLRFADYLGIVFIPSQADVYN</sequence>
<evidence type="ECO:0000313" key="1">
    <source>
        <dbReference type="EMBL" id="QDR79351.1"/>
    </source>
</evidence>
<keyword evidence="1" id="KW-0238">DNA-binding</keyword>
<reference evidence="1 2" key="1">
    <citation type="submission" date="2019-02" db="EMBL/GenBank/DDBJ databases">
        <title>Closed genome of Sporomusa termitida DSM 4440.</title>
        <authorList>
            <person name="Poehlein A."/>
            <person name="Daniel R."/>
        </authorList>
    </citation>
    <scope>NUCLEOTIDE SEQUENCE [LARGE SCALE GENOMIC DNA]</scope>
    <source>
        <strain evidence="1 2">DSM 4440</strain>
    </source>
</reference>
<name>A0A517DPR7_9FIRM</name>
<dbReference type="GO" id="GO:0003677">
    <property type="term" value="F:DNA binding"/>
    <property type="evidence" value="ECO:0007669"/>
    <property type="project" value="UniProtKB-KW"/>
</dbReference>
<organism evidence="1 2">
    <name type="scientific">Sporomusa termitida</name>
    <dbReference type="NCBI Taxonomy" id="2377"/>
    <lineage>
        <taxon>Bacteria</taxon>
        <taxon>Bacillati</taxon>
        <taxon>Bacillota</taxon>
        <taxon>Negativicutes</taxon>
        <taxon>Selenomonadales</taxon>
        <taxon>Sporomusaceae</taxon>
        <taxon>Sporomusa</taxon>
    </lineage>
</organism>
<dbReference type="Proteomes" id="UP000320776">
    <property type="component" value="Chromosome"/>
</dbReference>
<dbReference type="KEGG" id="sted:SPTER_06250"/>
<dbReference type="Pfam" id="PF06224">
    <property type="entry name" value="AlkZ-like"/>
    <property type="match status" value="1"/>
</dbReference>
<accession>A0A517DPR7</accession>
<dbReference type="PANTHER" id="PTHR30528:SF0">
    <property type="entry name" value="CYTOPLASMIC PROTEIN"/>
    <property type="match status" value="1"/>
</dbReference>
<proteinExistence type="predicted"/>
<dbReference type="PANTHER" id="PTHR30528">
    <property type="entry name" value="CYTOPLASMIC PROTEIN"/>
    <property type="match status" value="1"/>
</dbReference>
<dbReference type="InterPro" id="IPR009351">
    <property type="entry name" value="AlkZ-like"/>
</dbReference>
<dbReference type="RefSeq" id="WP_144349007.1">
    <property type="nucleotide sequence ID" value="NZ_CP036259.1"/>
</dbReference>
<gene>
    <name evidence="1" type="ORF">SPTER_06250</name>
</gene>